<dbReference type="EMBL" id="CP101118">
    <property type="protein sequence ID" value="WZF87800.1"/>
    <property type="molecule type" value="Genomic_DNA"/>
</dbReference>
<proteinExistence type="predicted"/>
<gene>
    <name evidence="1" type="ORF">NLK58_15865</name>
</gene>
<evidence type="ECO:0000313" key="1">
    <source>
        <dbReference type="EMBL" id="WZF87800.1"/>
    </source>
</evidence>
<name>A0ABZ2VZN4_9GAMM</name>
<sequence>MSLGLRCDVTDGVVKNVLLRFSFEMPLAYYSAPVDFMVMVDADGKVFRFDGNMFANSMSSGFASIKDHDDLPELLDELSRGKGVTFKIDPRGKGEDREESLTLKGSANAIAQWKQYCL</sequence>
<reference evidence="1 2" key="1">
    <citation type="submission" date="2022-07" db="EMBL/GenBank/DDBJ databases">
        <title>A copper resistant bacterium isolated from sediment samples of deep sea hydrothermal areas.</title>
        <authorList>
            <person name="Zeng X."/>
        </authorList>
    </citation>
    <scope>NUCLEOTIDE SEQUENCE [LARGE SCALE GENOMIC DNA]</scope>
    <source>
        <strain evidence="2">CuT 6</strain>
    </source>
</reference>
<protein>
    <submittedName>
        <fullName evidence="1">Uncharacterized protein</fullName>
    </submittedName>
</protein>
<organism evidence="1 2">
    <name type="scientific">Marinobacter metalliresistant</name>
    <dbReference type="NCBI Taxonomy" id="2961995"/>
    <lineage>
        <taxon>Bacteria</taxon>
        <taxon>Pseudomonadati</taxon>
        <taxon>Pseudomonadota</taxon>
        <taxon>Gammaproteobacteria</taxon>
        <taxon>Pseudomonadales</taxon>
        <taxon>Marinobacteraceae</taxon>
        <taxon>Marinobacter</taxon>
    </lineage>
</organism>
<dbReference type="Proteomes" id="UP001475781">
    <property type="component" value="Chromosome"/>
</dbReference>
<accession>A0ABZ2VZN4</accession>
<dbReference type="RefSeq" id="WP_341581278.1">
    <property type="nucleotide sequence ID" value="NZ_CP101118.1"/>
</dbReference>
<keyword evidence="2" id="KW-1185">Reference proteome</keyword>
<evidence type="ECO:0000313" key="2">
    <source>
        <dbReference type="Proteomes" id="UP001475781"/>
    </source>
</evidence>